<feature type="transmembrane region" description="Helical" evidence="1">
    <location>
        <begin position="179"/>
        <end position="198"/>
    </location>
</feature>
<name>A0A6G9XYE5_NOCBR</name>
<evidence type="ECO:0000313" key="3">
    <source>
        <dbReference type="Proteomes" id="UP000501705"/>
    </source>
</evidence>
<gene>
    <name evidence="2" type="ORF">F5X71_29885</name>
</gene>
<feature type="transmembrane region" description="Helical" evidence="1">
    <location>
        <begin position="235"/>
        <end position="255"/>
    </location>
</feature>
<feature type="transmembrane region" description="Helical" evidence="1">
    <location>
        <begin position="148"/>
        <end position="172"/>
    </location>
</feature>
<keyword evidence="1" id="KW-0472">Membrane</keyword>
<dbReference type="Proteomes" id="UP000501705">
    <property type="component" value="Chromosome"/>
</dbReference>
<evidence type="ECO:0000256" key="1">
    <source>
        <dbReference type="SAM" id="Phobius"/>
    </source>
</evidence>
<proteinExistence type="predicted"/>
<organism evidence="2 3">
    <name type="scientific">Nocardia brasiliensis</name>
    <dbReference type="NCBI Taxonomy" id="37326"/>
    <lineage>
        <taxon>Bacteria</taxon>
        <taxon>Bacillati</taxon>
        <taxon>Actinomycetota</taxon>
        <taxon>Actinomycetes</taxon>
        <taxon>Mycobacteriales</taxon>
        <taxon>Nocardiaceae</taxon>
        <taxon>Nocardia</taxon>
    </lineage>
</organism>
<dbReference type="AlphaFoldDB" id="A0A6G9XYE5"/>
<keyword evidence="1" id="KW-0812">Transmembrane</keyword>
<feature type="transmembrane region" description="Helical" evidence="1">
    <location>
        <begin position="108"/>
        <end position="136"/>
    </location>
</feature>
<sequence length="260" mass="26587">MSITLPPDLVPSLYTEVRKVVTLRPSRLLASLPLTITLIASVAAALLAGKPDPRGEPVTGAATNGLYLGLAAVAVAAVVFGALGSGAEFRYRSMPVTALFSADRDRLALAKLVVTGVFAAVAALAVELVALAALFGLGRGKFQVGLELFAVLGGGLLAAICWSLLGAGLGLLLRSPSTALLAVFGWLIVVEPLIWVVAHSLGIDGFVTLLPGSATISTIAIGSFTDNAFLAPGPVGVVVLLLWTAGIAGAGWWLLRTRDL</sequence>
<keyword evidence="1" id="KW-1133">Transmembrane helix</keyword>
<accession>A0A6G9XYE5</accession>
<evidence type="ECO:0000313" key="2">
    <source>
        <dbReference type="EMBL" id="QIS05962.1"/>
    </source>
</evidence>
<dbReference type="EMBL" id="CP046171">
    <property type="protein sequence ID" value="QIS05962.1"/>
    <property type="molecule type" value="Genomic_DNA"/>
</dbReference>
<protein>
    <submittedName>
        <fullName evidence="2">ABC transporter permease</fullName>
    </submittedName>
</protein>
<reference evidence="2 3" key="1">
    <citation type="journal article" date="2019" name="ACS Chem. Biol.">
        <title>Identification and Mobilization of a Cryptic Antibiotic Biosynthesis Gene Locus from a Human-Pathogenic Nocardia Isolate.</title>
        <authorList>
            <person name="Herisse M."/>
            <person name="Ishida K."/>
            <person name="Porter J.L."/>
            <person name="Howden B."/>
            <person name="Hertweck C."/>
            <person name="Stinear T.P."/>
            <person name="Pidot S.J."/>
        </authorList>
    </citation>
    <scope>NUCLEOTIDE SEQUENCE [LARGE SCALE GENOMIC DNA]</scope>
    <source>
        <strain evidence="2 3">AUSMDU00024985</strain>
    </source>
</reference>
<dbReference type="RefSeq" id="WP_167465013.1">
    <property type="nucleotide sequence ID" value="NZ_CP046171.1"/>
</dbReference>
<feature type="transmembrane region" description="Helical" evidence="1">
    <location>
        <begin position="28"/>
        <end position="47"/>
    </location>
</feature>
<feature type="transmembrane region" description="Helical" evidence="1">
    <location>
        <begin position="67"/>
        <end position="87"/>
    </location>
</feature>